<evidence type="ECO:0000313" key="6">
    <source>
        <dbReference type="EMBL" id="POY37971.1"/>
    </source>
</evidence>
<evidence type="ECO:0000259" key="5">
    <source>
        <dbReference type="PROSITE" id="PS51007"/>
    </source>
</evidence>
<evidence type="ECO:0000256" key="1">
    <source>
        <dbReference type="ARBA" id="ARBA00022617"/>
    </source>
</evidence>
<protein>
    <recommendedName>
        <fullName evidence="5">Cytochrome c domain-containing protein</fullName>
    </recommendedName>
</protein>
<dbReference type="PANTHER" id="PTHR35008">
    <property type="entry name" value="BLL4482 PROTEIN-RELATED"/>
    <property type="match status" value="1"/>
</dbReference>
<feature type="domain" description="Cytochrome c" evidence="5">
    <location>
        <begin position="203"/>
        <end position="297"/>
    </location>
</feature>
<dbReference type="Pfam" id="PF13442">
    <property type="entry name" value="Cytochrome_CBB3"/>
    <property type="match status" value="1"/>
</dbReference>
<dbReference type="EMBL" id="PQVF01000003">
    <property type="protein sequence ID" value="POY37971.1"/>
    <property type="molecule type" value="Genomic_DNA"/>
</dbReference>
<dbReference type="Pfam" id="PF00034">
    <property type="entry name" value="Cytochrom_C"/>
    <property type="match status" value="1"/>
</dbReference>
<organism evidence="6 7">
    <name type="scientific">Solitalea longa</name>
    <dbReference type="NCBI Taxonomy" id="2079460"/>
    <lineage>
        <taxon>Bacteria</taxon>
        <taxon>Pseudomonadati</taxon>
        <taxon>Bacteroidota</taxon>
        <taxon>Sphingobacteriia</taxon>
        <taxon>Sphingobacteriales</taxon>
        <taxon>Sphingobacteriaceae</taxon>
        <taxon>Solitalea</taxon>
    </lineage>
</organism>
<dbReference type="GO" id="GO:0020037">
    <property type="term" value="F:heme binding"/>
    <property type="evidence" value="ECO:0007669"/>
    <property type="project" value="InterPro"/>
</dbReference>
<dbReference type="GO" id="GO:0046872">
    <property type="term" value="F:metal ion binding"/>
    <property type="evidence" value="ECO:0007669"/>
    <property type="project" value="UniProtKB-KW"/>
</dbReference>
<reference evidence="6 7" key="1">
    <citation type="submission" date="2018-01" db="EMBL/GenBank/DDBJ databases">
        <authorList>
            <person name="Gaut B.S."/>
            <person name="Morton B.R."/>
            <person name="Clegg M.T."/>
            <person name="Duvall M.R."/>
        </authorList>
    </citation>
    <scope>NUCLEOTIDE SEQUENCE [LARGE SCALE GENOMIC DNA]</scope>
    <source>
        <strain evidence="6 7">HR-AV</strain>
    </source>
</reference>
<dbReference type="Gene3D" id="1.10.760.10">
    <property type="entry name" value="Cytochrome c-like domain"/>
    <property type="match status" value="2"/>
</dbReference>
<dbReference type="InterPro" id="IPR051459">
    <property type="entry name" value="Cytochrome_c-type_DH"/>
</dbReference>
<dbReference type="InterPro" id="IPR009056">
    <property type="entry name" value="Cyt_c-like_dom"/>
</dbReference>
<keyword evidence="2 4" id="KW-0479">Metal-binding</keyword>
<keyword evidence="1 4" id="KW-0349">Heme</keyword>
<proteinExistence type="predicted"/>
<comment type="caution">
    <text evidence="6">The sequence shown here is derived from an EMBL/GenBank/DDBJ whole genome shotgun (WGS) entry which is preliminary data.</text>
</comment>
<name>A0A2S5A5U5_9SPHI</name>
<dbReference type="GO" id="GO:0009055">
    <property type="term" value="F:electron transfer activity"/>
    <property type="evidence" value="ECO:0007669"/>
    <property type="project" value="InterPro"/>
</dbReference>
<keyword evidence="3 4" id="KW-0408">Iron</keyword>
<dbReference type="Proteomes" id="UP000236893">
    <property type="component" value="Unassembled WGS sequence"/>
</dbReference>
<dbReference type="AlphaFoldDB" id="A0A2S5A5U5"/>
<feature type="domain" description="Cytochrome c" evidence="5">
    <location>
        <begin position="58"/>
        <end position="156"/>
    </location>
</feature>
<keyword evidence="7" id="KW-1185">Reference proteome</keyword>
<evidence type="ECO:0000256" key="4">
    <source>
        <dbReference type="PROSITE-ProRule" id="PRU00433"/>
    </source>
</evidence>
<evidence type="ECO:0000256" key="2">
    <source>
        <dbReference type="ARBA" id="ARBA00022723"/>
    </source>
</evidence>
<accession>A0A2S5A5U5</accession>
<evidence type="ECO:0000313" key="7">
    <source>
        <dbReference type="Proteomes" id="UP000236893"/>
    </source>
</evidence>
<dbReference type="SUPFAM" id="SSF46626">
    <property type="entry name" value="Cytochrome c"/>
    <property type="match status" value="2"/>
</dbReference>
<evidence type="ECO:0000256" key="3">
    <source>
        <dbReference type="ARBA" id="ARBA00023004"/>
    </source>
</evidence>
<dbReference type="OrthoDB" id="9779283at2"/>
<dbReference type="InterPro" id="IPR036909">
    <property type="entry name" value="Cyt_c-like_dom_sf"/>
</dbReference>
<gene>
    <name evidence="6" type="ORF">C3K47_05455</name>
</gene>
<sequence length="300" mass="33542">MLPMKLLKKLLKWSKITIISLLLVLAIAYLVIYNLSQQRIQKTYSYTDAAISIPSDSLSIAKGEHLYKIRSCQDCHGEKGEGSLFMDDKMLIQLTAPNLTKGNGEIAAFKTTDWLRVLRHGVDKNGRSLFMMPSHEINTLTNEDLANLIAYCKQLAPVANLQEKLHSIGPIGRLLMVINQVTVLPAEKIDHRAIHTEKLKEKTGVAYGQYLSSGCQGCHRPDMKGGGPLAPGFPPVPNITGDGNVGNWNEQSFIATIRNGKTPEGKELNNNYMPWKSIGHFTDEELKSIFMYLQQIREKH</sequence>
<dbReference type="PROSITE" id="PS51007">
    <property type="entry name" value="CYTC"/>
    <property type="match status" value="2"/>
</dbReference>
<dbReference type="PANTHER" id="PTHR35008:SF8">
    <property type="entry name" value="ALCOHOL DEHYDROGENASE CYTOCHROME C SUBUNIT"/>
    <property type="match status" value="1"/>
</dbReference>